<proteinExistence type="predicted"/>
<evidence type="ECO:0000313" key="2">
    <source>
        <dbReference type="EMBL" id="MCO4294084.1"/>
    </source>
</evidence>
<feature type="signal peptide" evidence="1">
    <location>
        <begin position="1"/>
        <end position="20"/>
    </location>
</feature>
<dbReference type="EMBL" id="JAMWYS010000053">
    <property type="protein sequence ID" value="MCO4294084.1"/>
    <property type="molecule type" value="Genomic_DNA"/>
</dbReference>
<gene>
    <name evidence="2" type="ORF">NF867_14555</name>
</gene>
<keyword evidence="1" id="KW-0732">Signal</keyword>
<sequence length="302" mass="34589">MKKSIILIACFCLTFTIVSGQSKTVEKLKEYEKTLRTIDAQSINGENELERRNSTYNFIKTLVTALKLPGSYNYPFDSLKTIAITKDPENKFRIFSWLFANDDGTYRYYGAIQMNNPKQLELYPLKDYTDFINNLSDTITSNENWVGAQYYQIIPPSNSNDPYLLLGWKGNDQKSSMRVIEPLTISEGKITMGAPVLQDSTGKHLNRMVFEYSKSASMMLKYIPSKKWIVFDHLVPSDKSKTGHYEYYGPDLSYDGLKYEKGKWVYMNNINLTNEASVADELFNDPKKLANPQGTPAKRGKN</sequence>
<evidence type="ECO:0000256" key="1">
    <source>
        <dbReference type="SAM" id="SignalP"/>
    </source>
</evidence>
<dbReference type="AlphaFoldDB" id="A0A9X2JDW1"/>
<organism evidence="2 3">
    <name type="scientific">Solitalea agri</name>
    <dbReference type="NCBI Taxonomy" id="2953739"/>
    <lineage>
        <taxon>Bacteria</taxon>
        <taxon>Pseudomonadati</taxon>
        <taxon>Bacteroidota</taxon>
        <taxon>Sphingobacteriia</taxon>
        <taxon>Sphingobacteriales</taxon>
        <taxon>Sphingobacteriaceae</taxon>
        <taxon>Solitalea</taxon>
    </lineage>
</organism>
<evidence type="ECO:0000313" key="3">
    <source>
        <dbReference type="Proteomes" id="UP001155182"/>
    </source>
</evidence>
<feature type="chain" id="PRO_5040788809" evidence="1">
    <location>
        <begin position="21"/>
        <end position="302"/>
    </location>
</feature>
<dbReference type="Proteomes" id="UP001155182">
    <property type="component" value="Unassembled WGS sequence"/>
</dbReference>
<reference evidence="2" key="1">
    <citation type="submission" date="2022-06" db="EMBL/GenBank/DDBJ databases">
        <title>Solitalea sp. MAHUQ-68 isolated from rhizospheric soil.</title>
        <authorList>
            <person name="Huq M.A."/>
        </authorList>
    </citation>
    <scope>NUCLEOTIDE SEQUENCE</scope>
    <source>
        <strain evidence="2">MAHUQ-68</strain>
    </source>
</reference>
<accession>A0A9X2JDW1</accession>
<comment type="caution">
    <text evidence="2">The sequence shown here is derived from an EMBL/GenBank/DDBJ whole genome shotgun (WGS) entry which is preliminary data.</text>
</comment>
<name>A0A9X2JDW1_9SPHI</name>
<keyword evidence="3" id="KW-1185">Reference proteome</keyword>
<protein>
    <submittedName>
        <fullName evidence="2">Uncharacterized protein</fullName>
    </submittedName>
</protein>
<dbReference type="RefSeq" id="WP_252588971.1">
    <property type="nucleotide sequence ID" value="NZ_JAMWYS010000053.1"/>
</dbReference>